<dbReference type="AlphaFoldDB" id="A0A371RKP1"/>
<organism evidence="2 3">
    <name type="scientific">Parvularcula marina</name>
    <dbReference type="NCBI Taxonomy" id="2292771"/>
    <lineage>
        <taxon>Bacteria</taxon>
        <taxon>Pseudomonadati</taxon>
        <taxon>Pseudomonadota</taxon>
        <taxon>Alphaproteobacteria</taxon>
        <taxon>Parvularculales</taxon>
        <taxon>Parvularculaceae</taxon>
        <taxon>Parvularcula</taxon>
    </lineage>
</organism>
<feature type="chain" id="PRO_5016646320" evidence="1">
    <location>
        <begin position="28"/>
        <end position="107"/>
    </location>
</feature>
<accession>A0A371RKP1</accession>
<evidence type="ECO:0000256" key="1">
    <source>
        <dbReference type="SAM" id="SignalP"/>
    </source>
</evidence>
<evidence type="ECO:0000313" key="3">
    <source>
        <dbReference type="Proteomes" id="UP000264589"/>
    </source>
</evidence>
<keyword evidence="3" id="KW-1185">Reference proteome</keyword>
<name>A0A371RKP1_9PROT</name>
<proteinExistence type="predicted"/>
<comment type="caution">
    <text evidence="2">The sequence shown here is derived from an EMBL/GenBank/DDBJ whole genome shotgun (WGS) entry which is preliminary data.</text>
</comment>
<gene>
    <name evidence="2" type="ORF">DX908_12535</name>
</gene>
<dbReference type="InParanoid" id="A0A371RKP1"/>
<keyword evidence="1" id="KW-0732">Signal</keyword>
<dbReference type="Proteomes" id="UP000264589">
    <property type="component" value="Unassembled WGS sequence"/>
</dbReference>
<sequence>MVIRNRLSQAIAAACVIGLLGVSTASAAQPGRGAAPREVKTEPEGLVNILDDCIFPLQKLVAEGTVSPNQTLASVGIPGCQRPGAENVTVGQALTELYVPRQFGVSP</sequence>
<dbReference type="RefSeq" id="WP_116392650.1">
    <property type="nucleotide sequence ID" value="NZ_CAXQPM010000004.1"/>
</dbReference>
<dbReference type="EMBL" id="QUQO01000001">
    <property type="protein sequence ID" value="RFB06017.1"/>
    <property type="molecule type" value="Genomic_DNA"/>
</dbReference>
<feature type="signal peptide" evidence="1">
    <location>
        <begin position="1"/>
        <end position="27"/>
    </location>
</feature>
<reference evidence="2 3" key="1">
    <citation type="submission" date="2018-08" db="EMBL/GenBank/DDBJ databases">
        <title>Parvularcula sp. SM1705, isolated from surface water of the South Sea China.</title>
        <authorList>
            <person name="Sun L."/>
        </authorList>
    </citation>
    <scope>NUCLEOTIDE SEQUENCE [LARGE SCALE GENOMIC DNA]</scope>
    <source>
        <strain evidence="2 3">SM1705</strain>
    </source>
</reference>
<protein>
    <submittedName>
        <fullName evidence="2">Uncharacterized protein</fullName>
    </submittedName>
</protein>
<evidence type="ECO:0000313" key="2">
    <source>
        <dbReference type="EMBL" id="RFB06017.1"/>
    </source>
</evidence>